<dbReference type="Gene3D" id="3.30.450.40">
    <property type="match status" value="1"/>
</dbReference>
<dbReference type="InterPro" id="IPR003594">
    <property type="entry name" value="HATPase_dom"/>
</dbReference>
<dbReference type="InterPro" id="IPR029016">
    <property type="entry name" value="GAF-like_dom_sf"/>
</dbReference>
<organism evidence="2 3">
    <name type="scientific">Sulfitobacter albidus</name>
    <dbReference type="NCBI Taxonomy" id="2829501"/>
    <lineage>
        <taxon>Bacteria</taxon>
        <taxon>Pseudomonadati</taxon>
        <taxon>Pseudomonadota</taxon>
        <taxon>Alphaproteobacteria</taxon>
        <taxon>Rhodobacterales</taxon>
        <taxon>Roseobacteraceae</taxon>
        <taxon>Sulfitobacter</taxon>
    </lineage>
</organism>
<dbReference type="RefSeq" id="WP_212704284.1">
    <property type="nucleotide sequence ID" value="NZ_CP073581.1"/>
</dbReference>
<sequence>MHADPHPLNAKRVSTLRQFEVLDSSPEPEFDDIVDLVSKICEVPVCLVSLVDTDRQWFKARKGLDLSETPISQSVCAHAILQDDLLEIEDTTKDPRTANNGLLHGEAPLRFYAGMPLIGPGGMPLGTLCILDHAPRRLTSVQRHTLRSLARQVVTQLELRRAIRNEETLRAEMDHRIKNSLQSTSSLVRMYTRAVEDNAAREALEAVQRRIDAMSALHEQLQKTADKGTIDARRYLEELITSLRVTAPDHITLEHLTADEITIPARDATDIGIIVSEFIANSIKHAFPEMTPGKVAITLTSSDEDKLILQATDTGIGSAAPPKEPSRISGIGSSLVEAAASSLDGTLTNDLTDSGARLTLVFERR</sequence>
<dbReference type="SUPFAM" id="SSF55781">
    <property type="entry name" value="GAF domain-like"/>
    <property type="match status" value="1"/>
</dbReference>
<protein>
    <submittedName>
        <fullName evidence="2">GAF domain-containing protein</fullName>
    </submittedName>
</protein>
<dbReference type="PANTHER" id="PTHR43102:SF2">
    <property type="entry name" value="GAF DOMAIN-CONTAINING PROTEIN"/>
    <property type="match status" value="1"/>
</dbReference>
<dbReference type="Pfam" id="PF01590">
    <property type="entry name" value="GAF"/>
    <property type="match status" value="1"/>
</dbReference>
<dbReference type="InterPro" id="IPR036890">
    <property type="entry name" value="HATPase_C_sf"/>
</dbReference>
<evidence type="ECO:0000313" key="3">
    <source>
        <dbReference type="Proteomes" id="UP000683291"/>
    </source>
</evidence>
<dbReference type="Pfam" id="PF13581">
    <property type="entry name" value="HATPase_c_2"/>
    <property type="match status" value="1"/>
</dbReference>
<dbReference type="InterPro" id="IPR011495">
    <property type="entry name" value="Sig_transdc_His_kin_sub2_dim/P"/>
</dbReference>
<feature type="domain" description="GAF" evidence="1">
    <location>
        <begin position="25"/>
        <end position="167"/>
    </location>
</feature>
<reference evidence="2" key="1">
    <citation type="submission" date="2021-04" db="EMBL/GenBank/DDBJ databases">
        <title>Complete genome sequence for Sulfitobacter sp. strain JK7-1.</title>
        <authorList>
            <person name="Park S.-J."/>
        </authorList>
    </citation>
    <scope>NUCLEOTIDE SEQUENCE</scope>
    <source>
        <strain evidence="2">JK7-1</strain>
    </source>
</reference>
<dbReference type="Pfam" id="PF07568">
    <property type="entry name" value="HisKA_2"/>
    <property type="match status" value="1"/>
</dbReference>
<accession>A0A975PM59</accession>
<evidence type="ECO:0000259" key="1">
    <source>
        <dbReference type="SMART" id="SM00065"/>
    </source>
</evidence>
<dbReference type="InterPro" id="IPR003018">
    <property type="entry name" value="GAF"/>
</dbReference>
<dbReference type="Gene3D" id="3.30.565.10">
    <property type="entry name" value="Histidine kinase-like ATPase, C-terminal domain"/>
    <property type="match status" value="1"/>
</dbReference>
<dbReference type="SUPFAM" id="SSF55874">
    <property type="entry name" value="ATPase domain of HSP90 chaperone/DNA topoisomerase II/histidine kinase"/>
    <property type="match status" value="1"/>
</dbReference>
<dbReference type="SMART" id="SM00065">
    <property type="entry name" value="GAF"/>
    <property type="match status" value="1"/>
</dbReference>
<dbReference type="KEGG" id="sual:KDD17_14335"/>
<dbReference type="AlphaFoldDB" id="A0A975PM59"/>
<evidence type="ECO:0000313" key="2">
    <source>
        <dbReference type="EMBL" id="QUJ76086.1"/>
    </source>
</evidence>
<dbReference type="Proteomes" id="UP000683291">
    <property type="component" value="Chromosome 1"/>
</dbReference>
<dbReference type="EMBL" id="CP073581">
    <property type="protein sequence ID" value="QUJ76086.1"/>
    <property type="molecule type" value="Genomic_DNA"/>
</dbReference>
<proteinExistence type="predicted"/>
<keyword evidence="3" id="KW-1185">Reference proteome</keyword>
<name>A0A975PM59_9RHOB</name>
<dbReference type="PANTHER" id="PTHR43102">
    <property type="entry name" value="SLR1143 PROTEIN"/>
    <property type="match status" value="1"/>
</dbReference>
<gene>
    <name evidence="2" type="ORF">KDD17_14335</name>
</gene>